<dbReference type="InterPro" id="IPR036390">
    <property type="entry name" value="WH_DNA-bd_sf"/>
</dbReference>
<organism evidence="1 2">
    <name type="scientific">Sporosarcina siberiensis</name>
    <dbReference type="NCBI Taxonomy" id="1365606"/>
    <lineage>
        <taxon>Bacteria</taxon>
        <taxon>Bacillati</taxon>
        <taxon>Bacillota</taxon>
        <taxon>Bacilli</taxon>
        <taxon>Bacillales</taxon>
        <taxon>Caryophanaceae</taxon>
        <taxon>Sporosarcina</taxon>
    </lineage>
</organism>
<reference evidence="2" key="1">
    <citation type="journal article" date="2019" name="Int. J. Syst. Evol. Microbiol.">
        <title>The Global Catalogue of Microorganisms (GCM) 10K type strain sequencing project: providing services to taxonomists for standard genome sequencing and annotation.</title>
        <authorList>
            <consortium name="The Broad Institute Genomics Platform"/>
            <consortium name="The Broad Institute Genome Sequencing Center for Infectious Disease"/>
            <person name="Wu L."/>
            <person name="Ma J."/>
        </authorList>
    </citation>
    <scope>NUCLEOTIDE SEQUENCE [LARGE SCALE GENOMIC DNA]</scope>
    <source>
        <strain evidence="2">CGMCC 4.7177</strain>
    </source>
</reference>
<proteinExistence type="predicted"/>
<gene>
    <name evidence="1" type="ORF">ACFSFY_02565</name>
</gene>
<dbReference type="Gene3D" id="1.10.10.10">
    <property type="entry name" value="Winged helix-like DNA-binding domain superfamily/Winged helix DNA-binding domain"/>
    <property type="match status" value="1"/>
</dbReference>
<dbReference type="RefSeq" id="WP_381535618.1">
    <property type="nucleotide sequence ID" value="NZ_JBHUGI010000005.1"/>
</dbReference>
<evidence type="ECO:0000313" key="2">
    <source>
        <dbReference type="Proteomes" id="UP001597218"/>
    </source>
</evidence>
<sequence length="257" mass="29433">MKLLNTVETYMSLQPFQTIEQLNANTAEIRKQYGDQLTRATYQVLDVLARYSCKYYGVSYRSKSKIATELGITRRTVINACNKLESLGVIVQHELRRHSGDRRQSSNAIVFVAIITIEKEIKKEDFTPKVHTKETPLNSNNINQSLHDTFASQQSLYNRFKSLLLNSIGEDTLASRLYGVYRAQSIKLKRFEIHRDKSELFEELALQALNITTQATRSKSIRNITGYYSGVLQELIGKALFGKAFMDYDITVEFATH</sequence>
<dbReference type="EMBL" id="JBHUGI010000005">
    <property type="protein sequence ID" value="MFD1926959.1"/>
    <property type="molecule type" value="Genomic_DNA"/>
</dbReference>
<comment type="caution">
    <text evidence="1">The sequence shown here is derived from an EMBL/GenBank/DDBJ whole genome shotgun (WGS) entry which is preliminary data.</text>
</comment>
<name>A0ABW4SDE3_9BACL</name>
<protein>
    <submittedName>
        <fullName evidence="1">MarR family transcriptional regulator</fullName>
    </submittedName>
</protein>
<evidence type="ECO:0000313" key="1">
    <source>
        <dbReference type="EMBL" id="MFD1926959.1"/>
    </source>
</evidence>
<accession>A0ABW4SDE3</accession>
<dbReference type="SUPFAM" id="SSF46785">
    <property type="entry name" value="Winged helix' DNA-binding domain"/>
    <property type="match status" value="1"/>
</dbReference>
<dbReference type="Proteomes" id="UP001597218">
    <property type="component" value="Unassembled WGS sequence"/>
</dbReference>
<keyword evidence="2" id="KW-1185">Reference proteome</keyword>
<dbReference type="InterPro" id="IPR036388">
    <property type="entry name" value="WH-like_DNA-bd_sf"/>
</dbReference>